<sequence>MAGRKKENPVEKAAEKILKKKNIDFNEWKKDVITKQKIAVMSDEDKEWTDRTIHEAAMKLIMDEVIKEESSVSGNNVSY</sequence>
<evidence type="ECO:0000313" key="1">
    <source>
        <dbReference type="EMBL" id="TRZ39363.1"/>
    </source>
</evidence>
<keyword evidence="1" id="KW-0614">Plasmid</keyword>
<protein>
    <submittedName>
        <fullName evidence="1">Uncharacterized protein</fullName>
    </submittedName>
</protein>
<comment type="caution">
    <text evidence="1">The sequence shown here is derived from an EMBL/GenBank/DDBJ whole genome shotgun (WGS) entry which is preliminary data.</text>
</comment>
<accession>A0A553SQU0</accession>
<gene>
    <name evidence="1" type="ORF">CEQ21_07320</name>
</gene>
<dbReference type="EMBL" id="RIBP01000002">
    <property type="protein sequence ID" value="TRZ39363.1"/>
    <property type="molecule type" value="Genomic_DNA"/>
</dbReference>
<dbReference type="Proteomes" id="UP000319837">
    <property type="component" value="Plasmid unnamed1"/>
</dbReference>
<dbReference type="Pfam" id="PF17436">
    <property type="entry name" value="DUF5415"/>
    <property type="match status" value="1"/>
</dbReference>
<reference evidence="1" key="1">
    <citation type="submission" date="2018-10" db="EMBL/GenBank/DDBJ databases">
        <title>FDA dAtabase for Regulatory Grade micrObial Sequences (FDA-ARGOS): Supporting development and validation of Infectious Disease Dx tests.</title>
        <authorList>
            <person name="Minogue T."/>
            <person name="Wolcott M."/>
            <person name="Wasieloski L."/>
            <person name="Aguilar W."/>
            <person name="Moore D."/>
            <person name="Tallon L.J."/>
            <person name="Sadzewicz L."/>
            <person name="Sengamalay N."/>
            <person name="Ott S."/>
            <person name="Godinez A."/>
            <person name="Nagaraj S."/>
            <person name="Vavikolanu K."/>
            <person name="Vyas G."/>
            <person name="Nadendla S."/>
            <person name="Aluvathingal J."/>
            <person name="Sichtig H."/>
        </authorList>
    </citation>
    <scope>NUCLEOTIDE SEQUENCE</scope>
    <source>
        <strain evidence="1">FDAARGOS_343</strain>
        <plasmid evidence="1">unnamed1</plasmid>
    </source>
</reference>
<organism evidence="1">
    <name type="scientific">Niallia circulans</name>
    <name type="common">Bacillus circulans</name>
    <dbReference type="NCBI Taxonomy" id="1397"/>
    <lineage>
        <taxon>Bacteria</taxon>
        <taxon>Bacillati</taxon>
        <taxon>Bacillota</taxon>
        <taxon>Bacilli</taxon>
        <taxon>Bacillales</taxon>
        <taxon>Bacillaceae</taxon>
        <taxon>Niallia</taxon>
    </lineage>
</organism>
<geneLocation type="plasmid" evidence="1">
    <name>unnamed1</name>
</geneLocation>
<name>A0A553SQU0_NIACI</name>
<proteinExistence type="predicted"/>
<dbReference type="RefSeq" id="WP_185762674.1">
    <property type="nucleotide sequence ID" value="NZ_CM017505.1"/>
</dbReference>
<dbReference type="InterPro" id="IPR035395">
    <property type="entry name" value="DUF5415"/>
</dbReference>
<dbReference type="AlphaFoldDB" id="A0A553SQU0"/>